<accession>A0ABU3G089</accession>
<comment type="caution">
    <text evidence="2">The sequence shown here is derived from an EMBL/GenBank/DDBJ whole genome shotgun (WGS) entry which is preliminary data.</text>
</comment>
<dbReference type="EMBL" id="JAUOES010000011">
    <property type="protein sequence ID" value="MDT3281011.1"/>
    <property type="molecule type" value="Genomic_DNA"/>
</dbReference>
<dbReference type="Proteomes" id="UP001249505">
    <property type="component" value="Unassembled WGS sequence"/>
</dbReference>
<evidence type="ECO:0000313" key="2">
    <source>
        <dbReference type="EMBL" id="MDT3281011.1"/>
    </source>
</evidence>
<name>A0ABU3G089_9GAMM</name>
<protein>
    <submittedName>
        <fullName evidence="2">Tail fiber protein</fullName>
    </submittedName>
</protein>
<dbReference type="InterPro" id="IPR037053">
    <property type="entry name" value="Phage_tail_collar_dom_sf"/>
</dbReference>
<dbReference type="InterPro" id="IPR011083">
    <property type="entry name" value="Phage_tail_collar_dom"/>
</dbReference>
<keyword evidence="3" id="KW-1185">Reference proteome</keyword>
<sequence length="179" mass="18890">MDPFIGEIRLLPFSFAPHNWALCNGQTLSIASNTALFSIIGITYGGNGTTTFQLPNLQGQVVAGVGQGPGLRTWDWGEQFGENGVTLLATEMPAHNHTLTGLNNQGTLPSPAANTYLAKDIRGGSGIVNYMQTAPGTLNTAMATQTLGISGGGLPHENRQPFLALNYCIALYGVFPARN</sequence>
<evidence type="ECO:0000313" key="3">
    <source>
        <dbReference type="Proteomes" id="UP001249505"/>
    </source>
</evidence>
<dbReference type="Gene3D" id="3.90.1340.10">
    <property type="entry name" value="Phage tail collar domain"/>
    <property type="match status" value="1"/>
</dbReference>
<proteinExistence type="predicted"/>
<organism evidence="2 3">
    <name type="scientific">Shewanella scandinavica</name>
    <dbReference type="NCBI Taxonomy" id="3063538"/>
    <lineage>
        <taxon>Bacteria</taxon>
        <taxon>Pseudomonadati</taxon>
        <taxon>Pseudomonadota</taxon>
        <taxon>Gammaproteobacteria</taxon>
        <taxon>Alteromonadales</taxon>
        <taxon>Shewanellaceae</taxon>
        <taxon>Shewanella</taxon>
    </lineage>
</organism>
<gene>
    <name evidence="2" type="ORF">Q4Q50_12000</name>
</gene>
<evidence type="ECO:0000259" key="1">
    <source>
        <dbReference type="Pfam" id="PF07484"/>
    </source>
</evidence>
<feature type="domain" description="Phage tail collar" evidence="1">
    <location>
        <begin position="6"/>
        <end position="62"/>
    </location>
</feature>
<dbReference type="Pfam" id="PF07484">
    <property type="entry name" value="Collar"/>
    <property type="match status" value="1"/>
</dbReference>
<reference evidence="2 3" key="1">
    <citation type="submission" date="2023-07" db="EMBL/GenBank/DDBJ databases">
        <title>Novel Shewanella species isolated from Baltic Sea sediments.</title>
        <authorList>
            <person name="Martin-Rodriguez A.J."/>
        </authorList>
    </citation>
    <scope>NUCLEOTIDE SEQUENCE [LARGE SCALE GENOMIC DNA]</scope>
    <source>
        <strain evidence="2 3">SP2S1-2</strain>
    </source>
</reference>
<dbReference type="SUPFAM" id="SSF88874">
    <property type="entry name" value="Receptor-binding domain of short tail fibre protein gp12"/>
    <property type="match status" value="1"/>
</dbReference>
<dbReference type="RefSeq" id="WP_263185007.1">
    <property type="nucleotide sequence ID" value="NZ_JAUOES010000011.1"/>
</dbReference>